<proteinExistence type="predicted"/>
<name>A0ABW1C6A1_9ACTN</name>
<evidence type="ECO:0000256" key="1">
    <source>
        <dbReference type="ARBA" id="ARBA00022729"/>
    </source>
</evidence>
<keyword evidence="2" id="KW-0472">Membrane</keyword>
<keyword evidence="2" id="KW-1133">Transmembrane helix</keyword>
<keyword evidence="1 3" id="KW-0732">Signal</keyword>
<feature type="chain" id="PRO_5047029197" evidence="3">
    <location>
        <begin position="23"/>
        <end position="238"/>
    </location>
</feature>
<evidence type="ECO:0000256" key="3">
    <source>
        <dbReference type="SAM" id="SignalP"/>
    </source>
</evidence>
<reference evidence="6" key="1">
    <citation type="journal article" date="2019" name="Int. J. Syst. Evol. Microbiol.">
        <title>The Global Catalogue of Microorganisms (GCM) 10K type strain sequencing project: providing services to taxonomists for standard genome sequencing and annotation.</title>
        <authorList>
            <consortium name="The Broad Institute Genomics Platform"/>
            <consortium name="The Broad Institute Genome Sequencing Center for Infectious Disease"/>
            <person name="Wu L."/>
            <person name="Ma J."/>
        </authorList>
    </citation>
    <scope>NUCLEOTIDE SEQUENCE [LARGE SCALE GENOMIC DNA]</scope>
    <source>
        <strain evidence="6">CGMCC 4.7106</strain>
    </source>
</reference>
<keyword evidence="5" id="KW-0503">Monooxygenase</keyword>
<evidence type="ECO:0000259" key="4">
    <source>
        <dbReference type="Pfam" id="PF03067"/>
    </source>
</evidence>
<accession>A0ABW1C6A1</accession>
<evidence type="ECO:0000256" key="2">
    <source>
        <dbReference type="SAM" id="Phobius"/>
    </source>
</evidence>
<keyword evidence="6" id="KW-1185">Reference proteome</keyword>
<dbReference type="PANTHER" id="PTHR34823">
    <property type="entry name" value="GLCNAC-BINDING PROTEIN A"/>
    <property type="match status" value="1"/>
</dbReference>
<dbReference type="RefSeq" id="WP_308249099.1">
    <property type="nucleotide sequence ID" value="NZ_JAHKRN010000034.1"/>
</dbReference>
<feature type="transmembrane region" description="Helical" evidence="2">
    <location>
        <begin position="211"/>
        <end position="231"/>
    </location>
</feature>
<keyword evidence="5" id="KW-0560">Oxidoreductase</keyword>
<dbReference type="Proteomes" id="UP001596096">
    <property type="component" value="Unassembled WGS sequence"/>
</dbReference>
<protein>
    <submittedName>
        <fullName evidence="5">Lytic polysaccharide monooxygenase</fullName>
    </submittedName>
</protein>
<keyword evidence="2" id="KW-0812">Transmembrane</keyword>
<dbReference type="Pfam" id="PF03067">
    <property type="entry name" value="LPMO_10"/>
    <property type="match status" value="1"/>
</dbReference>
<dbReference type="CDD" id="cd21177">
    <property type="entry name" value="LPMO_AA10"/>
    <property type="match status" value="1"/>
</dbReference>
<dbReference type="PANTHER" id="PTHR34823:SF1">
    <property type="entry name" value="CHITIN-BINDING TYPE-4 DOMAIN-CONTAINING PROTEIN"/>
    <property type="match status" value="1"/>
</dbReference>
<sequence>MRQRIAGVAVAVLGLWATGSHGALEEPVSRAAACGAEGTPREPACAAAAAASGGGLPDAWDDLRVADVGGRDREVIPDGRLCSGGLDAYRGLDLPRADWPATTLVRGGDFTFRYRGTIPHRGSFHLYVTADGYDPARPLGWDDLEPRPFVEATDPPMRDGSYVMEGRLPAGKTGRHLIYTVWRNTDTPDTYYSCSDVVFTIAAKPPDGAAGLPWLAGGGLLALAGGLALLARRQDRRR</sequence>
<dbReference type="InterPro" id="IPR014756">
    <property type="entry name" value="Ig_E-set"/>
</dbReference>
<feature type="domain" description="Chitin-binding type-4" evidence="4">
    <location>
        <begin position="21"/>
        <end position="197"/>
    </location>
</feature>
<dbReference type="Gene3D" id="2.70.50.50">
    <property type="entry name" value="chitin-binding protein cbp21"/>
    <property type="match status" value="1"/>
</dbReference>
<dbReference type="InterPro" id="IPR004302">
    <property type="entry name" value="Cellulose/chitin-bd_N"/>
</dbReference>
<dbReference type="InterPro" id="IPR051024">
    <property type="entry name" value="GlcNAc_Chitin_IntDeg"/>
</dbReference>
<dbReference type="EMBL" id="JBHSNW010000025">
    <property type="protein sequence ID" value="MFC5820530.1"/>
    <property type="molecule type" value="Genomic_DNA"/>
</dbReference>
<gene>
    <name evidence="5" type="ORF">ACFPUY_35980</name>
</gene>
<dbReference type="GO" id="GO:0004497">
    <property type="term" value="F:monooxygenase activity"/>
    <property type="evidence" value="ECO:0007669"/>
    <property type="project" value="UniProtKB-KW"/>
</dbReference>
<comment type="caution">
    <text evidence="5">The sequence shown here is derived from an EMBL/GenBank/DDBJ whole genome shotgun (WGS) entry which is preliminary data.</text>
</comment>
<evidence type="ECO:0000313" key="5">
    <source>
        <dbReference type="EMBL" id="MFC5820530.1"/>
    </source>
</evidence>
<organism evidence="5 6">
    <name type="scientific">Nonomuraea harbinensis</name>
    <dbReference type="NCBI Taxonomy" id="1286938"/>
    <lineage>
        <taxon>Bacteria</taxon>
        <taxon>Bacillati</taxon>
        <taxon>Actinomycetota</taxon>
        <taxon>Actinomycetes</taxon>
        <taxon>Streptosporangiales</taxon>
        <taxon>Streptosporangiaceae</taxon>
        <taxon>Nonomuraea</taxon>
    </lineage>
</organism>
<feature type="signal peptide" evidence="3">
    <location>
        <begin position="1"/>
        <end position="22"/>
    </location>
</feature>
<evidence type="ECO:0000313" key="6">
    <source>
        <dbReference type="Proteomes" id="UP001596096"/>
    </source>
</evidence>
<dbReference type="SUPFAM" id="SSF81296">
    <property type="entry name" value="E set domains"/>
    <property type="match status" value="1"/>
</dbReference>